<sequence>MEIIWRTFEEKVNDVRILRRSFKIIEDLEIYDEKSRSSTKPSKKRYVIRTLYKKKDRSKSEQYGPQKAVVSERSAAGSGTDAGTVQLERDSHLNQEEIAALRTAISHTPRPETRARRRSASRSATRIQIPQPCELITPLFIRSYQSARIEPDTDEIVITTYIVLYSYGLTIEERRVELENLVKVRRPAVVNVKTLDDDGFEEERTTQNVLIGKRMIVIERKSTLLRNEQDSNMSTNDVRRYDCICKAKMGPSATSSEKSAEGILSILAENGTSMEGDTYHKTERIILNIGSASLSSDKGKKLL</sequence>
<reference evidence="2 3" key="1">
    <citation type="submission" date="2014-03" db="EMBL/GenBank/DDBJ databases">
        <title>Draft genome of the hookworm Oesophagostomum dentatum.</title>
        <authorList>
            <person name="Mitreva M."/>
        </authorList>
    </citation>
    <scope>NUCLEOTIDE SEQUENCE [LARGE SCALE GENOMIC DNA]</scope>
    <source>
        <strain evidence="2 3">OD-Hann</strain>
    </source>
</reference>
<protein>
    <submittedName>
        <fullName evidence="2">Uncharacterized protein</fullName>
    </submittedName>
</protein>
<keyword evidence="3" id="KW-1185">Reference proteome</keyword>
<organism evidence="2 3">
    <name type="scientific">Oesophagostomum dentatum</name>
    <name type="common">Nodular worm</name>
    <dbReference type="NCBI Taxonomy" id="61180"/>
    <lineage>
        <taxon>Eukaryota</taxon>
        <taxon>Metazoa</taxon>
        <taxon>Ecdysozoa</taxon>
        <taxon>Nematoda</taxon>
        <taxon>Chromadorea</taxon>
        <taxon>Rhabditida</taxon>
        <taxon>Rhabditina</taxon>
        <taxon>Rhabditomorpha</taxon>
        <taxon>Strongyloidea</taxon>
        <taxon>Strongylidae</taxon>
        <taxon>Oesophagostomum</taxon>
    </lineage>
</organism>
<dbReference type="EMBL" id="KN561814">
    <property type="protein sequence ID" value="KHJ86020.1"/>
    <property type="molecule type" value="Genomic_DNA"/>
</dbReference>
<evidence type="ECO:0000256" key="1">
    <source>
        <dbReference type="SAM" id="MobiDB-lite"/>
    </source>
</evidence>
<evidence type="ECO:0000313" key="2">
    <source>
        <dbReference type="EMBL" id="KHJ86020.1"/>
    </source>
</evidence>
<gene>
    <name evidence="2" type="ORF">OESDEN_14242</name>
</gene>
<proteinExistence type="predicted"/>
<evidence type="ECO:0000313" key="3">
    <source>
        <dbReference type="Proteomes" id="UP000053660"/>
    </source>
</evidence>
<name>A0A0B1SS29_OESDE</name>
<feature type="region of interest" description="Disordered" evidence="1">
    <location>
        <begin position="57"/>
        <end position="84"/>
    </location>
</feature>
<dbReference type="Proteomes" id="UP000053660">
    <property type="component" value="Unassembled WGS sequence"/>
</dbReference>
<dbReference type="AlphaFoldDB" id="A0A0B1SS29"/>
<feature type="region of interest" description="Disordered" evidence="1">
    <location>
        <begin position="102"/>
        <end position="125"/>
    </location>
</feature>
<accession>A0A0B1SS29</accession>
<dbReference type="OrthoDB" id="5877294at2759"/>